<dbReference type="EMBL" id="JAAGNX010000003">
    <property type="protein sequence ID" value="NDV63187.1"/>
    <property type="molecule type" value="Genomic_DNA"/>
</dbReference>
<evidence type="ECO:0000256" key="1">
    <source>
        <dbReference type="SAM" id="SignalP"/>
    </source>
</evidence>
<feature type="signal peptide" evidence="1">
    <location>
        <begin position="1"/>
        <end position="20"/>
    </location>
</feature>
<dbReference type="Proteomes" id="UP000478417">
    <property type="component" value="Unassembled WGS sequence"/>
</dbReference>
<sequence>MNKLLKSITLLAAAASVATAQTTTIVEQWDFTDNSLIGVNGTATTFFDSASSAVQNADQTGGAFDNTYTVNRSSGFSGNVFSDNPLNISVDNTDTVTLQFTLAAWDVSNSPGSDSSFNIRLRNASNQNVMQIQVRGWQDPNDSQTYLRLQGNYYNNSGGGQFIQGGWVGGLTGSASITVGLTFNLVNETYTFWFGDPATDDGSGWVNRLNSYTGDAPGIGSQTITQLGWGLSPFEGNGDMTGDFLELDQVIFSTTYTGGGGDGFWGGFPIGEGGYVDTGDWIGWVWVDQDPWVWSFDLDKYVYVPQASANAGKGWVYAP</sequence>
<evidence type="ECO:0008006" key="4">
    <source>
        <dbReference type="Google" id="ProtNLM"/>
    </source>
</evidence>
<name>A0A6B2M517_9BACT</name>
<proteinExistence type="predicted"/>
<reference evidence="2 3" key="1">
    <citation type="submission" date="2020-02" db="EMBL/GenBank/DDBJ databases">
        <title>Albibacoteraceae fam. nov., the first described family within the subdivision 4 Verrucomicrobia.</title>
        <authorList>
            <person name="Xi F."/>
        </authorList>
    </citation>
    <scope>NUCLEOTIDE SEQUENCE [LARGE SCALE GENOMIC DNA]</scope>
    <source>
        <strain evidence="2 3">CK1056</strain>
    </source>
</reference>
<dbReference type="RefSeq" id="WP_163966369.1">
    <property type="nucleotide sequence ID" value="NZ_JAAGNX010000003.1"/>
</dbReference>
<accession>A0A6B2M517</accession>
<protein>
    <recommendedName>
        <fullName evidence="4">PEP-CTERM sorting domain-containing protein</fullName>
    </recommendedName>
</protein>
<organism evidence="2 3">
    <name type="scientific">Oceanipulchritudo coccoides</name>
    <dbReference type="NCBI Taxonomy" id="2706888"/>
    <lineage>
        <taxon>Bacteria</taxon>
        <taxon>Pseudomonadati</taxon>
        <taxon>Verrucomicrobiota</taxon>
        <taxon>Opitutia</taxon>
        <taxon>Puniceicoccales</taxon>
        <taxon>Oceanipulchritudinaceae</taxon>
        <taxon>Oceanipulchritudo</taxon>
    </lineage>
</organism>
<evidence type="ECO:0000313" key="2">
    <source>
        <dbReference type="EMBL" id="NDV63187.1"/>
    </source>
</evidence>
<keyword evidence="3" id="KW-1185">Reference proteome</keyword>
<evidence type="ECO:0000313" key="3">
    <source>
        <dbReference type="Proteomes" id="UP000478417"/>
    </source>
</evidence>
<keyword evidence="1" id="KW-0732">Signal</keyword>
<comment type="caution">
    <text evidence="2">The sequence shown here is derived from an EMBL/GenBank/DDBJ whole genome shotgun (WGS) entry which is preliminary data.</text>
</comment>
<dbReference type="AlphaFoldDB" id="A0A6B2M517"/>
<gene>
    <name evidence="2" type="ORF">G0Q06_12045</name>
</gene>
<feature type="chain" id="PRO_5025541001" description="PEP-CTERM sorting domain-containing protein" evidence="1">
    <location>
        <begin position="21"/>
        <end position="319"/>
    </location>
</feature>